<organism evidence="3">
    <name type="scientific">Desulfacinum infernum</name>
    <dbReference type="NCBI Taxonomy" id="35837"/>
    <lineage>
        <taxon>Bacteria</taxon>
        <taxon>Pseudomonadati</taxon>
        <taxon>Thermodesulfobacteriota</taxon>
        <taxon>Syntrophobacteria</taxon>
        <taxon>Syntrophobacterales</taxon>
        <taxon>Syntrophobacteraceae</taxon>
        <taxon>Desulfacinum</taxon>
    </lineage>
</organism>
<feature type="region of interest" description="Disordered" evidence="1">
    <location>
        <begin position="176"/>
        <end position="211"/>
    </location>
</feature>
<name>A0A832E9C2_9BACT</name>
<accession>A0A832E9C2</accession>
<dbReference type="EMBL" id="DSTK01000009">
    <property type="protein sequence ID" value="HFK96052.1"/>
    <property type="molecule type" value="Genomic_DNA"/>
</dbReference>
<evidence type="ECO:0000256" key="1">
    <source>
        <dbReference type="SAM" id="MobiDB-lite"/>
    </source>
</evidence>
<evidence type="ECO:0000313" key="3">
    <source>
        <dbReference type="EMBL" id="HFK96052.1"/>
    </source>
</evidence>
<gene>
    <name evidence="3" type="ORF">ENS06_01855</name>
</gene>
<evidence type="ECO:0000256" key="2">
    <source>
        <dbReference type="SAM" id="SignalP"/>
    </source>
</evidence>
<keyword evidence="2" id="KW-0732">Signal</keyword>
<dbReference type="AlphaFoldDB" id="A0A832E9C2"/>
<sequence length="211" mass="23302">MKSVLAIMGIGFAIVAIGATASAQSPPREIAGYRLGSNISAYGDRIGSENAYPVRLRPYLKEAVVSVPQGFASGYVVYGVCAAPGTIVRIKVKYEDEGRAFFDRLLGALKKQYGEPSQYVGDPFQAYVAWKWSFNVSKNEKITMILSHYDGDDEEHTQGNALKLSLTSQIAQESRCHEAQRRKEQIQDSKGKARFPAPADAEAWRRWLPAP</sequence>
<feature type="chain" id="PRO_5032896357" description="TonB C-terminal domain-containing protein" evidence="2">
    <location>
        <begin position="24"/>
        <end position="211"/>
    </location>
</feature>
<protein>
    <recommendedName>
        <fullName evidence="4">TonB C-terminal domain-containing protein</fullName>
    </recommendedName>
</protein>
<reference evidence="3" key="1">
    <citation type="journal article" date="2020" name="mSystems">
        <title>Genome- and Community-Level Interaction Insights into Carbon Utilization and Element Cycling Functions of Hydrothermarchaeota in Hydrothermal Sediment.</title>
        <authorList>
            <person name="Zhou Z."/>
            <person name="Liu Y."/>
            <person name="Xu W."/>
            <person name="Pan J."/>
            <person name="Luo Z.H."/>
            <person name="Li M."/>
        </authorList>
    </citation>
    <scope>NUCLEOTIDE SEQUENCE [LARGE SCALE GENOMIC DNA]</scope>
    <source>
        <strain evidence="3">SpSt-456</strain>
    </source>
</reference>
<feature type="signal peptide" evidence="2">
    <location>
        <begin position="1"/>
        <end position="23"/>
    </location>
</feature>
<comment type="caution">
    <text evidence="3">The sequence shown here is derived from an EMBL/GenBank/DDBJ whole genome shotgun (WGS) entry which is preliminary data.</text>
</comment>
<evidence type="ECO:0008006" key="4">
    <source>
        <dbReference type="Google" id="ProtNLM"/>
    </source>
</evidence>
<feature type="compositionally biased region" description="Basic and acidic residues" evidence="1">
    <location>
        <begin position="176"/>
        <end position="191"/>
    </location>
</feature>
<proteinExistence type="predicted"/>